<dbReference type="PROSITE" id="PS51318">
    <property type="entry name" value="TAT"/>
    <property type="match status" value="1"/>
</dbReference>
<dbReference type="EMBL" id="CP013342">
    <property type="protein sequence ID" value="AMU93683.1"/>
    <property type="molecule type" value="Genomic_DNA"/>
</dbReference>
<dbReference type="RefSeq" id="WP_062900785.1">
    <property type="nucleotide sequence ID" value="NZ_CP013342.1"/>
</dbReference>
<feature type="chain" id="PRO_5007502207" evidence="1">
    <location>
        <begin position="28"/>
        <end position="431"/>
    </location>
</feature>
<dbReference type="STRING" id="1219058.AOA14_03560"/>
<dbReference type="Proteomes" id="UP000076234">
    <property type="component" value="Chromosome"/>
</dbReference>
<evidence type="ECO:0000313" key="2">
    <source>
        <dbReference type="EMBL" id="AMU93683.1"/>
    </source>
</evidence>
<evidence type="ECO:0000256" key="1">
    <source>
        <dbReference type="SAM" id="SignalP"/>
    </source>
</evidence>
<gene>
    <name evidence="2" type="ORF">AOA14_03560</name>
</gene>
<dbReference type="Gene3D" id="3.40.630.10">
    <property type="entry name" value="Zn peptidases"/>
    <property type="match status" value="1"/>
</dbReference>
<reference evidence="3" key="1">
    <citation type="submission" date="2015-11" db="EMBL/GenBank/DDBJ databases">
        <title>Complete genome sequence of a polyethylene glycol-degrading strain Sphingopyxis terrae strain 203-1 (NBRC 15098).</title>
        <authorList>
            <person name="Yoshiyuki O."/>
            <person name="Shouta N."/>
            <person name="Nagata Y."/>
            <person name="Numata M."/>
            <person name="Tsuchikane K."/>
            <person name="Hosoyama A."/>
            <person name="Yamazoe A."/>
            <person name="Tsuda M."/>
            <person name="Fujita N."/>
            <person name="Kawai F."/>
        </authorList>
    </citation>
    <scope>NUCLEOTIDE SEQUENCE [LARGE SCALE GENOMIC DNA]</scope>
    <source>
        <strain evidence="3">203-1</strain>
    </source>
</reference>
<dbReference type="SUPFAM" id="SSF53187">
    <property type="entry name" value="Zn-dependent exopeptidases"/>
    <property type="match status" value="1"/>
</dbReference>
<keyword evidence="1" id="KW-0732">Signal</keyword>
<organism evidence="2 3">
    <name type="scientific">Sphingopyxis terrae subsp. terrae NBRC 15098</name>
    <dbReference type="NCBI Taxonomy" id="1219058"/>
    <lineage>
        <taxon>Bacteria</taxon>
        <taxon>Pseudomonadati</taxon>
        <taxon>Pseudomonadota</taxon>
        <taxon>Alphaproteobacteria</taxon>
        <taxon>Sphingomonadales</taxon>
        <taxon>Sphingomonadaceae</taxon>
        <taxon>Sphingopyxis</taxon>
    </lineage>
</organism>
<proteinExistence type="predicted"/>
<dbReference type="KEGG" id="ster:AOA14_03560"/>
<protein>
    <submittedName>
        <fullName evidence="2">Uncharacterized protein</fullName>
    </submittedName>
</protein>
<evidence type="ECO:0000313" key="3">
    <source>
        <dbReference type="Proteomes" id="UP000076234"/>
    </source>
</evidence>
<feature type="signal peptide" evidence="1">
    <location>
        <begin position="1"/>
        <end position="27"/>
    </location>
</feature>
<dbReference type="InterPro" id="IPR006311">
    <property type="entry name" value="TAT_signal"/>
</dbReference>
<accession>A0A142VV43</accession>
<reference evidence="2 3" key="2">
    <citation type="journal article" date="2016" name="Genome Announc.">
        <title>Complete Genome Sequence of Sphingopyxis terrae Strain 203-1 (NBRC 111660), a Polyethylene Glycol Degrader.</title>
        <authorList>
            <person name="Ohtsubo Y."/>
            <person name="Nonoyama S."/>
            <person name="Nagata Y."/>
            <person name="Numata M."/>
            <person name="Tsuchikane K."/>
            <person name="Hosoyama A."/>
            <person name="Yamazoe A."/>
            <person name="Tsuda M."/>
            <person name="Fujita N."/>
            <person name="Kawai F."/>
        </authorList>
    </citation>
    <scope>NUCLEOTIDE SEQUENCE [LARGE SCALE GENOMIC DNA]</scope>
    <source>
        <strain evidence="2 3">203-1</strain>
    </source>
</reference>
<dbReference type="AlphaFoldDB" id="A0A142VV43"/>
<name>A0A142VV43_9SPHN</name>
<dbReference type="Gene3D" id="3.50.30.30">
    <property type="match status" value="1"/>
</dbReference>
<sequence length="431" mass="44137">MTDPTRRHFITAATALPVAASAASAGAAMTDTIASDLAAYIGFGNKRAGGAGDNACGHWLADQLTRAGYAVEKPAISVPHFDAGACDMVVGDTRAALMPQPILTPTAAGGVTGPLVRVDAQGRADAPLAGAIALVDLPYGRWSSALAKPIRAPVETAFAAGARAAVIVTNGPTGKIIALNADGRAPMFAGPVGLLAPADAAPFWEAAMRHAAATVCLTGEGGRRAAFNVIGRLDRGKAKWVVVSTPRSGWTDCAGERGGGIAAWLDLARGIPALLPDHNLAFLCNSGHEYENLGAEEALKAVAPKPDATHFWLHLGANLAARDWHEGLFGLAPLAGTDSQRYLVVSPSLLATARRLFAGFAGLESPYPSDKLSAGELTAIIAAGYTSVAGIFGVHRFHHVEGDDARCVDAGAVAATTAAFRKLLLAAAAPR</sequence>